<keyword evidence="1" id="KW-0812">Transmembrane</keyword>
<name>A0A8S1N455_PARPR</name>
<evidence type="ECO:0000313" key="2">
    <source>
        <dbReference type="EMBL" id="CAD8088127.1"/>
    </source>
</evidence>
<feature type="transmembrane region" description="Helical" evidence="1">
    <location>
        <begin position="83"/>
        <end position="104"/>
    </location>
</feature>
<protein>
    <submittedName>
        <fullName evidence="2">Uncharacterized protein</fullName>
    </submittedName>
</protein>
<sequence length="106" mass="11999">MQNQESEQNSLADTQQQVCQTYQATTEFFDQLPNCITSLKKQYLLDKASVNTRFVLLCLTTLTTAGLTARITPSLLKVTRNTILSYLGAGLFIVPEVFNPYLIYRQ</sequence>
<dbReference type="EMBL" id="CAJJDM010000083">
    <property type="protein sequence ID" value="CAD8088127.1"/>
    <property type="molecule type" value="Genomic_DNA"/>
</dbReference>
<keyword evidence="1" id="KW-1133">Transmembrane helix</keyword>
<dbReference type="Proteomes" id="UP000688137">
    <property type="component" value="Unassembled WGS sequence"/>
</dbReference>
<keyword evidence="1" id="KW-0472">Membrane</keyword>
<dbReference type="AlphaFoldDB" id="A0A8S1N455"/>
<feature type="transmembrane region" description="Helical" evidence="1">
    <location>
        <begin position="50"/>
        <end position="71"/>
    </location>
</feature>
<proteinExistence type="predicted"/>
<accession>A0A8S1N455</accession>
<keyword evidence="3" id="KW-1185">Reference proteome</keyword>
<gene>
    <name evidence="2" type="ORF">PPRIM_AZ9-3.1.T0800100</name>
</gene>
<evidence type="ECO:0000256" key="1">
    <source>
        <dbReference type="SAM" id="Phobius"/>
    </source>
</evidence>
<evidence type="ECO:0000313" key="3">
    <source>
        <dbReference type="Proteomes" id="UP000688137"/>
    </source>
</evidence>
<reference evidence="2" key="1">
    <citation type="submission" date="2021-01" db="EMBL/GenBank/DDBJ databases">
        <authorList>
            <consortium name="Genoscope - CEA"/>
            <person name="William W."/>
        </authorList>
    </citation>
    <scope>NUCLEOTIDE SEQUENCE</scope>
</reference>
<organism evidence="2 3">
    <name type="scientific">Paramecium primaurelia</name>
    <dbReference type="NCBI Taxonomy" id="5886"/>
    <lineage>
        <taxon>Eukaryota</taxon>
        <taxon>Sar</taxon>
        <taxon>Alveolata</taxon>
        <taxon>Ciliophora</taxon>
        <taxon>Intramacronucleata</taxon>
        <taxon>Oligohymenophorea</taxon>
        <taxon>Peniculida</taxon>
        <taxon>Parameciidae</taxon>
        <taxon>Paramecium</taxon>
    </lineage>
</organism>
<comment type="caution">
    <text evidence="2">The sequence shown here is derived from an EMBL/GenBank/DDBJ whole genome shotgun (WGS) entry which is preliminary data.</text>
</comment>